<evidence type="ECO:0000256" key="4">
    <source>
        <dbReference type="ARBA" id="ARBA00005638"/>
    </source>
</evidence>
<dbReference type="Proteomes" id="UP000720189">
    <property type="component" value="Unassembled WGS sequence"/>
</dbReference>
<keyword evidence="16" id="KW-1185">Reference proteome</keyword>
<evidence type="ECO:0000256" key="10">
    <source>
        <dbReference type="ARBA" id="ARBA00030685"/>
    </source>
</evidence>
<evidence type="ECO:0000259" key="13">
    <source>
        <dbReference type="Pfam" id="PF01379"/>
    </source>
</evidence>
<evidence type="ECO:0000256" key="12">
    <source>
        <dbReference type="ARBA" id="ARBA00048169"/>
    </source>
</evidence>
<dbReference type="PANTHER" id="PTHR11557:SF0">
    <property type="entry name" value="PORPHOBILINOGEN DEAMINASE"/>
    <property type="match status" value="1"/>
</dbReference>
<reference evidence="15" key="1">
    <citation type="journal article" date="2021" name="Nat. Commun.">
        <title>Genetic determinants of endophytism in the Arabidopsis root mycobiome.</title>
        <authorList>
            <person name="Mesny F."/>
            <person name="Miyauchi S."/>
            <person name="Thiergart T."/>
            <person name="Pickel B."/>
            <person name="Atanasova L."/>
            <person name="Karlsson M."/>
            <person name="Huettel B."/>
            <person name="Barry K.W."/>
            <person name="Haridas S."/>
            <person name="Chen C."/>
            <person name="Bauer D."/>
            <person name="Andreopoulos W."/>
            <person name="Pangilinan J."/>
            <person name="LaButti K."/>
            <person name="Riley R."/>
            <person name="Lipzen A."/>
            <person name="Clum A."/>
            <person name="Drula E."/>
            <person name="Henrissat B."/>
            <person name="Kohler A."/>
            <person name="Grigoriev I.V."/>
            <person name="Martin F.M."/>
            <person name="Hacquard S."/>
        </authorList>
    </citation>
    <scope>NUCLEOTIDE SEQUENCE</scope>
    <source>
        <strain evidence="15">MPI-CAGE-AT-0023</strain>
    </source>
</reference>
<name>A0A9P9GQZ9_FUSRE</name>
<comment type="function">
    <text evidence="2">Tetrapolymerization of the monopyrrole PBG into the hydroxymethylbilane pre-uroporphyrinogen in several discrete steps.</text>
</comment>
<evidence type="ECO:0000256" key="1">
    <source>
        <dbReference type="ARBA" id="ARBA00001916"/>
    </source>
</evidence>
<dbReference type="FunFam" id="3.40.190.10:FF:000086">
    <property type="entry name" value="Probable porphobilinogen deaminase"/>
    <property type="match status" value="1"/>
</dbReference>
<dbReference type="GeneID" id="70214633"/>
<dbReference type="PROSITE" id="PS00533">
    <property type="entry name" value="PORPHOBILINOGEN_DEAM"/>
    <property type="match status" value="1"/>
</dbReference>
<comment type="cofactor">
    <cofactor evidence="1">
        <name>dipyrromethane</name>
        <dbReference type="ChEBI" id="CHEBI:60342"/>
    </cofactor>
</comment>
<keyword evidence="9" id="KW-0627">Porphyrin biosynthesis</keyword>
<evidence type="ECO:0000256" key="9">
    <source>
        <dbReference type="ARBA" id="ARBA00023244"/>
    </source>
</evidence>
<dbReference type="GO" id="GO:0004418">
    <property type="term" value="F:hydroxymethylbilane synthase activity"/>
    <property type="evidence" value="ECO:0007669"/>
    <property type="project" value="UniProtKB-EC"/>
</dbReference>
<evidence type="ECO:0000256" key="7">
    <source>
        <dbReference type="ARBA" id="ARBA00022679"/>
    </source>
</evidence>
<evidence type="ECO:0000256" key="5">
    <source>
        <dbReference type="ARBA" id="ARBA00012655"/>
    </source>
</evidence>
<dbReference type="SUPFAM" id="SSF53850">
    <property type="entry name" value="Periplasmic binding protein-like II"/>
    <property type="match status" value="1"/>
</dbReference>
<accession>A0A9P9GQZ9</accession>
<dbReference type="FunFam" id="3.40.190.10:FF:000005">
    <property type="entry name" value="Porphobilinogen deaminase"/>
    <property type="match status" value="1"/>
</dbReference>
<evidence type="ECO:0000313" key="16">
    <source>
        <dbReference type="Proteomes" id="UP000720189"/>
    </source>
</evidence>
<dbReference type="OrthoDB" id="564646at2759"/>
<dbReference type="NCBIfam" id="TIGR00212">
    <property type="entry name" value="hemC"/>
    <property type="match status" value="1"/>
</dbReference>
<dbReference type="EMBL" id="JAGMUX010000012">
    <property type="protein sequence ID" value="KAH7243721.1"/>
    <property type="molecule type" value="Genomic_DNA"/>
</dbReference>
<organism evidence="15 16">
    <name type="scientific">Fusarium redolens</name>
    <dbReference type="NCBI Taxonomy" id="48865"/>
    <lineage>
        <taxon>Eukaryota</taxon>
        <taxon>Fungi</taxon>
        <taxon>Dikarya</taxon>
        <taxon>Ascomycota</taxon>
        <taxon>Pezizomycotina</taxon>
        <taxon>Sordariomycetes</taxon>
        <taxon>Hypocreomycetidae</taxon>
        <taxon>Hypocreales</taxon>
        <taxon>Nectriaceae</taxon>
        <taxon>Fusarium</taxon>
        <taxon>Fusarium redolens species complex</taxon>
    </lineage>
</organism>
<dbReference type="Gene3D" id="3.40.190.10">
    <property type="entry name" value="Periplasmic binding protein-like II"/>
    <property type="match status" value="2"/>
</dbReference>
<dbReference type="InterPro" id="IPR000860">
    <property type="entry name" value="HemC"/>
</dbReference>
<evidence type="ECO:0000256" key="6">
    <source>
        <dbReference type="ARBA" id="ARBA00016519"/>
    </source>
</evidence>
<dbReference type="InterPro" id="IPR036803">
    <property type="entry name" value="Porphobilinogen_deaminase_C_sf"/>
</dbReference>
<comment type="catalytic activity">
    <reaction evidence="12">
        <text>4 porphobilinogen + H2O = hydroxymethylbilane + 4 NH4(+)</text>
        <dbReference type="Rhea" id="RHEA:13185"/>
        <dbReference type="ChEBI" id="CHEBI:15377"/>
        <dbReference type="ChEBI" id="CHEBI:28938"/>
        <dbReference type="ChEBI" id="CHEBI:57845"/>
        <dbReference type="ChEBI" id="CHEBI:58126"/>
        <dbReference type="EC" id="2.5.1.61"/>
    </reaction>
</comment>
<dbReference type="Pfam" id="PF03900">
    <property type="entry name" value="Porphobil_deamC"/>
    <property type="match status" value="1"/>
</dbReference>
<evidence type="ECO:0000256" key="8">
    <source>
        <dbReference type="ARBA" id="ARBA00023133"/>
    </source>
</evidence>
<dbReference type="GO" id="GO:0006783">
    <property type="term" value="P:heme biosynthetic process"/>
    <property type="evidence" value="ECO:0007669"/>
    <property type="project" value="UniProtKB-KW"/>
</dbReference>
<dbReference type="AlphaFoldDB" id="A0A9P9GQZ9"/>
<feature type="domain" description="Porphobilinogen deaminase C-terminal" evidence="14">
    <location>
        <begin position="318"/>
        <end position="390"/>
    </location>
</feature>
<dbReference type="RefSeq" id="XP_046047214.1">
    <property type="nucleotide sequence ID" value="XM_046184679.1"/>
</dbReference>
<dbReference type="PRINTS" id="PR00151">
    <property type="entry name" value="PORPHBDMNASE"/>
</dbReference>
<keyword evidence="7" id="KW-0808">Transferase</keyword>
<keyword evidence="8" id="KW-0350">Heme biosynthesis</keyword>
<dbReference type="HAMAP" id="MF_00260">
    <property type="entry name" value="Porphobil_deam"/>
    <property type="match status" value="1"/>
</dbReference>
<evidence type="ECO:0000259" key="14">
    <source>
        <dbReference type="Pfam" id="PF03900"/>
    </source>
</evidence>
<comment type="caution">
    <text evidence="15">The sequence shown here is derived from an EMBL/GenBank/DDBJ whole genome shotgun (WGS) entry which is preliminary data.</text>
</comment>
<evidence type="ECO:0000313" key="15">
    <source>
        <dbReference type="EMBL" id="KAH7243721.1"/>
    </source>
</evidence>
<gene>
    <name evidence="15" type="ORF">BKA55DRAFT_102765</name>
</gene>
<feature type="domain" description="Porphobilinogen deaminase N-terminal" evidence="13">
    <location>
        <begin position="88"/>
        <end position="305"/>
    </location>
</feature>
<dbReference type="Gene3D" id="3.30.160.40">
    <property type="entry name" value="Porphobilinogen deaminase, C-terminal domain"/>
    <property type="match status" value="1"/>
</dbReference>
<dbReference type="SUPFAM" id="SSF54782">
    <property type="entry name" value="Porphobilinogen deaminase (hydroxymethylbilane synthase), C-terminal domain"/>
    <property type="match status" value="1"/>
</dbReference>
<dbReference type="InterPro" id="IPR022418">
    <property type="entry name" value="Porphobilinogen_deaminase_C"/>
</dbReference>
<protein>
    <recommendedName>
        <fullName evidence="6">Porphobilinogen deaminase</fullName>
        <ecNumber evidence="5">2.5.1.61</ecNumber>
    </recommendedName>
    <alternativeName>
        <fullName evidence="11">Hydroxymethylbilane synthase</fullName>
    </alternativeName>
    <alternativeName>
        <fullName evidence="10">Pre-uroporphyrinogen synthase</fullName>
    </alternativeName>
</protein>
<evidence type="ECO:0000256" key="11">
    <source>
        <dbReference type="ARBA" id="ARBA00033064"/>
    </source>
</evidence>
<evidence type="ECO:0000256" key="2">
    <source>
        <dbReference type="ARBA" id="ARBA00002869"/>
    </source>
</evidence>
<dbReference type="CDD" id="cd13645">
    <property type="entry name" value="PBP2_HuPBGD_like"/>
    <property type="match status" value="1"/>
</dbReference>
<dbReference type="Pfam" id="PF01379">
    <property type="entry name" value="Porphobil_deam"/>
    <property type="match status" value="1"/>
</dbReference>
<dbReference type="PANTHER" id="PTHR11557">
    <property type="entry name" value="PORPHOBILINOGEN DEAMINASE"/>
    <property type="match status" value="1"/>
</dbReference>
<proteinExistence type="inferred from homology"/>
<sequence>MLVRLLSTLTVTLSTPFKQTRRYNRVIFEITIHPHLHHELTHCNCLYPALYNCPTIVGGKELAPPWYESSSYTHQSTIMAETQSKGVVNVGTRKSPLALAQTQIVVDALKKNFPDHEFNIHSMTTTGDRDQNTALYNFGGKGLWTSQLEEKLVNKELDIVVHSLKDMPTVLPEGCVLGCVTSREDPRDTLVIKKELQDKHGWKTLADLPDGSIIGTSSVRRIAQLIRRYPTLKFKDHRGNIQTRLRKLEEDPDLTGIILAAAGLQRMDLGDHITQFLESDNGGILHAVGQGALGVECRADDEKVIQLLKTIENEQTALACEAERALMRALEGGCSVPIGVETKWVDDKLHMKATVVNLRGDHGVDSDITEPVKTHEEADKFGRKLASALVERGGGSILDEITRLRQVPETVK</sequence>
<dbReference type="InterPro" id="IPR022419">
    <property type="entry name" value="Porphobilin_deaminase_cofac_BS"/>
</dbReference>
<dbReference type="FunFam" id="3.30.160.40:FF:000002">
    <property type="entry name" value="Porphobilinogen deaminase"/>
    <property type="match status" value="1"/>
</dbReference>
<comment type="pathway">
    <text evidence="3">Porphyrin-containing compound metabolism; protoporphyrin-IX biosynthesis; coproporphyrinogen-III from 5-aminolevulinate: step 2/4.</text>
</comment>
<dbReference type="GO" id="GO:0005737">
    <property type="term" value="C:cytoplasm"/>
    <property type="evidence" value="ECO:0007669"/>
    <property type="project" value="TreeGrafter"/>
</dbReference>
<dbReference type="InterPro" id="IPR022417">
    <property type="entry name" value="Porphobilin_deaminase_N"/>
</dbReference>
<comment type="similarity">
    <text evidence="4">Belongs to the HMBS family.</text>
</comment>
<dbReference type="EC" id="2.5.1.61" evidence="5"/>
<evidence type="ECO:0000256" key="3">
    <source>
        <dbReference type="ARBA" id="ARBA00004735"/>
    </source>
</evidence>